<dbReference type="NCBIfam" id="TIGR01494">
    <property type="entry name" value="ATPase_P-type"/>
    <property type="match status" value="1"/>
</dbReference>
<dbReference type="GO" id="GO:0043682">
    <property type="term" value="F:P-type divalent copper transporter activity"/>
    <property type="evidence" value="ECO:0007669"/>
    <property type="project" value="TreeGrafter"/>
</dbReference>
<sequence>MNGTFCCVVDLSDRLKSNSKRVIEKLNEMNIQPVMVTGDIPSTAEAVASLCGIETLFSQQTPIDKANIVIEYQNQGKIVGMIGDGINDSPALARSDVGFSVFNGTDIAHDAASIILMNDNLFDLIVAIDLSRFIVARIKWNFAWALAYNFISLPIAAGCLVPFGIVMHPALAGVAMSLSSISVLLSSLAIKLYKPPK</sequence>
<evidence type="ECO:0000313" key="3">
    <source>
        <dbReference type="EMBL" id="EPZ36865.1"/>
    </source>
</evidence>
<dbReference type="Proteomes" id="UP000030755">
    <property type="component" value="Unassembled WGS sequence"/>
</dbReference>
<keyword evidence="2" id="KW-1133">Transmembrane helix</keyword>
<dbReference type="SUPFAM" id="SSF56784">
    <property type="entry name" value="HAD-like"/>
    <property type="match status" value="1"/>
</dbReference>
<dbReference type="GO" id="GO:0016020">
    <property type="term" value="C:membrane"/>
    <property type="evidence" value="ECO:0007669"/>
    <property type="project" value="InterPro"/>
</dbReference>
<reference evidence="6" key="2">
    <citation type="journal article" date="2018" name="Nat. Microbiol.">
        <title>Leveraging single-cell genomics to expand the fungal tree of life.</title>
        <authorList>
            <person name="Ahrendt S.R."/>
            <person name="Quandt C.A."/>
            <person name="Ciobanu D."/>
            <person name="Clum A."/>
            <person name="Salamov A."/>
            <person name="Andreopoulos B."/>
            <person name="Cheng J.F."/>
            <person name="Woyke T."/>
            <person name="Pelin A."/>
            <person name="Henrissat B."/>
            <person name="Reynolds N.K."/>
            <person name="Benny G.L."/>
            <person name="Smith M.E."/>
            <person name="James T.Y."/>
            <person name="Grigoriev I.V."/>
        </authorList>
    </citation>
    <scope>NUCLEOTIDE SEQUENCE [LARGE SCALE GENOMIC DNA]</scope>
    <source>
        <strain evidence="6">CSF55</strain>
    </source>
</reference>
<feature type="transmembrane region" description="Helical" evidence="2">
    <location>
        <begin position="171"/>
        <end position="193"/>
    </location>
</feature>
<dbReference type="InterPro" id="IPR036412">
    <property type="entry name" value="HAD-like_sf"/>
</dbReference>
<dbReference type="HOGENOM" id="CLU_001771_10_3_1"/>
<accession>A0A075B2N7</accession>
<dbReference type="Proteomes" id="UP000281549">
    <property type="component" value="Unassembled WGS sequence"/>
</dbReference>
<keyword evidence="5" id="KW-1185">Reference proteome</keyword>
<dbReference type="GO" id="GO:0055070">
    <property type="term" value="P:copper ion homeostasis"/>
    <property type="evidence" value="ECO:0007669"/>
    <property type="project" value="TreeGrafter"/>
</dbReference>
<keyword evidence="2" id="KW-0472">Membrane</keyword>
<dbReference type="OMA" id="AKAQGHM"/>
<dbReference type="GO" id="GO:0016887">
    <property type="term" value="F:ATP hydrolysis activity"/>
    <property type="evidence" value="ECO:0007669"/>
    <property type="project" value="InterPro"/>
</dbReference>
<feature type="transmembrane region" description="Helical" evidence="2">
    <location>
        <begin position="142"/>
        <end position="165"/>
    </location>
</feature>
<dbReference type="InterPro" id="IPR023214">
    <property type="entry name" value="HAD_sf"/>
</dbReference>
<dbReference type="GO" id="GO:0005524">
    <property type="term" value="F:ATP binding"/>
    <property type="evidence" value="ECO:0007669"/>
    <property type="project" value="InterPro"/>
</dbReference>
<organism evidence="3 5">
    <name type="scientific">Rozella allomycis (strain CSF55)</name>
    <dbReference type="NCBI Taxonomy" id="988480"/>
    <lineage>
        <taxon>Eukaryota</taxon>
        <taxon>Fungi</taxon>
        <taxon>Fungi incertae sedis</taxon>
        <taxon>Cryptomycota</taxon>
        <taxon>Cryptomycota incertae sedis</taxon>
        <taxon>Rozella</taxon>
    </lineage>
</organism>
<evidence type="ECO:0000313" key="4">
    <source>
        <dbReference type="EMBL" id="RKP16721.1"/>
    </source>
</evidence>
<keyword evidence="1" id="KW-1278">Translocase</keyword>
<evidence type="ECO:0000313" key="5">
    <source>
        <dbReference type="Proteomes" id="UP000030755"/>
    </source>
</evidence>
<dbReference type="PANTHER" id="PTHR43520">
    <property type="entry name" value="ATP7, ISOFORM B"/>
    <property type="match status" value="1"/>
</dbReference>
<dbReference type="PANTHER" id="PTHR43520:SF8">
    <property type="entry name" value="P-TYPE CU(+) TRANSPORTER"/>
    <property type="match status" value="1"/>
</dbReference>
<dbReference type="Pfam" id="PF00702">
    <property type="entry name" value="Hydrolase"/>
    <property type="match status" value="1"/>
</dbReference>
<reference evidence="4" key="3">
    <citation type="submission" date="2018-08" db="EMBL/GenBank/DDBJ databases">
        <title>Leveraging single-cell genomics to expand the Fungal Tree of Life.</title>
        <authorList>
            <consortium name="DOE Joint Genome Institute"/>
            <person name="Ahrendt S.R."/>
            <person name="Quandt C.A."/>
            <person name="Ciobanu D."/>
            <person name="Clum A."/>
            <person name="Salamov A."/>
            <person name="Andreopoulos B."/>
            <person name="Cheng J.-F."/>
            <person name="Woyke T."/>
            <person name="Pelin A."/>
            <person name="Henrissat B."/>
            <person name="Reynolds N."/>
            <person name="Benny G.L."/>
            <person name="Smith M.E."/>
            <person name="James T.Y."/>
            <person name="Grigoriev I.V."/>
        </authorList>
    </citation>
    <scope>NUCLEOTIDE SEQUENCE</scope>
    <source>
        <strain evidence="4">CSF55</strain>
    </source>
</reference>
<dbReference type="EMBL" id="ML006293">
    <property type="protein sequence ID" value="RKP16721.1"/>
    <property type="molecule type" value="Genomic_DNA"/>
</dbReference>
<dbReference type="GO" id="GO:0005507">
    <property type="term" value="F:copper ion binding"/>
    <property type="evidence" value="ECO:0007669"/>
    <property type="project" value="TreeGrafter"/>
</dbReference>
<evidence type="ECO:0000256" key="1">
    <source>
        <dbReference type="ARBA" id="ARBA00022967"/>
    </source>
</evidence>
<proteinExistence type="predicted"/>
<dbReference type="PRINTS" id="PR00119">
    <property type="entry name" value="CATATPASE"/>
</dbReference>
<name>A0A075B2N7_ROZAC</name>
<dbReference type="AlphaFoldDB" id="A0A075B2N7"/>
<dbReference type="PRINTS" id="PR00120">
    <property type="entry name" value="HATPASE"/>
</dbReference>
<reference evidence="3 5" key="1">
    <citation type="journal article" date="2013" name="Curr. Biol.">
        <title>Shared signatures of parasitism and phylogenomics unite Cryptomycota and microsporidia.</title>
        <authorList>
            <person name="James T.Y."/>
            <person name="Pelin A."/>
            <person name="Bonen L."/>
            <person name="Ahrendt S."/>
            <person name="Sain D."/>
            <person name="Corradi N."/>
            <person name="Stajich J.E."/>
        </authorList>
    </citation>
    <scope>NUCLEOTIDE SEQUENCE [LARGE SCALE GENOMIC DNA]</scope>
    <source>
        <strain evidence="3 5">CSF55</strain>
        <strain evidence="3 5">CSF55</strain>
    </source>
</reference>
<dbReference type="OrthoDB" id="432719at2759"/>
<keyword evidence="2" id="KW-0812">Transmembrane</keyword>
<gene>
    <name evidence="3" type="ORF">O9G_006352</name>
    <name evidence="4" type="ORF">ROZALSC1DRAFT_31409</name>
</gene>
<dbReference type="EMBL" id="KE560412">
    <property type="protein sequence ID" value="EPZ36865.1"/>
    <property type="molecule type" value="Genomic_DNA"/>
</dbReference>
<protein>
    <submittedName>
        <fullName evidence="4">ATPase, P-type, K/Mg/Cd/Cu/Zn/Na/Ca/Na/H-transporter</fullName>
    </submittedName>
    <submittedName>
        <fullName evidence="3">HAD-like domain-containing protein</fullName>
    </submittedName>
</protein>
<evidence type="ECO:0000313" key="6">
    <source>
        <dbReference type="Proteomes" id="UP000281549"/>
    </source>
</evidence>
<dbReference type="Gene3D" id="3.40.50.1000">
    <property type="entry name" value="HAD superfamily/HAD-like"/>
    <property type="match status" value="1"/>
</dbReference>
<dbReference type="InterPro" id="IPR001757">
    <property type="entry name" value="P_typ_ATPase"/>
</dbReference>
<evidence type="ECO:0000256" key="2">
    <source>
        <dbReference type="SAM" id="Phobius"/>
    </source>
</evidence>
<dbReference type="STRING" id="988480.A0A075B2N7"/>